<feature type="non-terminal residue" evidence="1">
    <location>
        <position position="487"/>
    </location>
</feature>
<proteinExistence type="predicted"/>
<reference evidence="1" key="1">
    <citation type="submission" date="2021-02" db="EMBL/GenBank/DDBJ databases">
        <authorList>
            <person name="Dougan E. K."/>
            <person name="Rhodes N."/>
            <person name="Thang M."/>
            <person name="Chan C."/>
        </authorList>
    </citation>
    <scope>NUCLEOTIDE SEQUENCE</scope>
</reference>
<keyword evidence="2" id="KW-1185">Reference proteome</keyword>
<dbReference type="AlphaFoldDB" id="A0A812TI39"/>
<dbReference type="InterPro" id="IPR027417">
    <property type="entry name" value="P-loop_NTPase"/>
</dbReference>
<evidence type="ECO:0000313" key="2">
    <source>
        <dbReference type="Proteomes" id="UP000604046"/>
    </source>
</evidence>
<protein>
    <submittedName>
        <fullName evidence="1">Sirt2 protein</fullName>
    </submittedName>
</protein>
<accession>A0A812TI39</accession>
<dbReference type="SUPFAM" id="SSF52540">
    <property type="entry name" value="P-loop containing nucleoside triphosphate hydrolases"/>
    <property type="match status" value="1"/>
</dbReference>
<name>A0A812TI39_9DINO</name>
<dbReference type="OrthoDB" id="408457at2759"/>
<dbReference type="EMBL" id="CAJNDS010002566">
    <property type="protein sequence ID" value="CAE7527869.1"/>
    <property type="molecule type" value="Genomic_DNA"/>
</dbReference>
<evidence type="ECO:0000313" key="1">
    <source>
        <dbReference type="EMBL" id="CAE7527869.1"/>
    </source>
</evidence>
<sequence>MAQGCTWWARCPEVICQVDHGEQFHHKSDVSMESSLHVLLLRDPRDVATALRHKNCASTYECAIQRIRAVSNWTEARYREHSELPGSFLLFFEDVAVHPEETLRSLTSFLGLELSLNDKEIGSWRTATQHGVICQTRSAYPSWIASYVSSVMGEELSLHLWNHWASCNATWAPEPCHGRAVLEVHEGLHGDVCRWPEGSFTCPVTCKKSQAEYCVGAKQQPCRAAAIADHWRAGFVPNPLTPRVMHTFYEQSAHDDRENARQLTLATWEYHWRRAGWHTRVLRLDDAKKSPFYKQLLLRLNRIPLGPNPAYEKMCYMRYLAMSEAGGGWMSDYDTLPMQFLASSDLMDNGRFTVLQGHVPALMSGSQEEWRRISVLLTESALLMTRQTPMPRLVSDMHAMAGLVNKSGLKNKSLDALNSINVVADARDYVRHTSDCIDFRSFNLAIHVSHASLTEGLGLAMAKVETKRPGIMNTTMERFWKCHEMNT</sequence>
<dbReference type="Proteomes" id="UP000604046">
    <property type="component" value="Unassembled WGS sequence"/>
</dbReference>
<dbReference type="Gene3D" id="3.40.50.300">
    <property type="entry name" value="P-loop containing nucleotide triphosphate hydrolases"/>
    <property type="match status" value="1"/>
</dbReference>
<gene>
    <name evidence="1" type="primary">sirt2</name>
    <name evidence="1" type="ORF">SNAT2548_LOCUS29565</name>
</gene>
<comment type="caution">
    <text evidence="1">The sequence shown here is derived from an EMBL/GenBank/DDBJ whole genome shotgun (WGS) entry which is preliminary data.</text>
</comment>
<organism evidence="1 2">
    <name type="scientific">Symbiodinium natans</name>
    <dbReference type="NCBI Taxonomy" id="878477"/>
    <lineage>
        <taxon>Eukaryota</taxon>
        <taxon>Sar</taxon>
        <taxon>Alveolata</taxon>
        <taxon>Dinophyceae</taxon>
        <taxon>Suessiales</taxon>
        <taxon>Symbiodiniaceae</taxon>
        <taxon>Symbiodinium</taxon>
    </lineage>
</organism>